<gene>
    <name evidence="2" type="ORF">CDL18_06685</name>
</gene>
<sequence>MFSQYILILIWIGFMAIMSNLIYMKRFELVCGEKVERYRWLFAILIFVPIVWMAGNRGWFADTGLYITNYQEMPSNLLELPNYVANVTKDKGFSALSVILKTILGSEYTPYLMVLAVFQGISLVCFFRKYSPDYILSIFLFIASTDYLSWMFNGLRQFMAVTIILFATPLMLKKKYLPLICVILLASTMHQSALLMIPFVIIAQGEVWNKKTLLFIVATLLAVVFVDQFTNILDDTLSGTQYVNVVSDYTSWNDDGTNPLRVAVYSIPAILSLLGKKRIQAEHNLVINFCTNMSIISMGLYLISMVTSGIFIGRLPIYCSLFGYILLPWEIKKMFTWESRRIAYIGLVGAYLVFYYYSIFLA</sequence>
<dbReference type="Pfam" id="PF14897">
    <property type="entry name" value="EpsG"/>
    <property type="match status" value="1"/>
</dbReference>
<feature type="transmembrane region" description="Helical" evidence="1">
    <location>
        <begin position="213"/>
        <end position="233"/>
    </location>
</feature>
<dbReference type="EMBL" id="NIHM01000007">
    <property type="protein sequence ID" value="PLT55860.1"/>
    <property type="molecule type" value="Genomic_DNA"/>
</dbReference>
<dbReference type="InterPro" id="IPR049458">
    <property type="entry name" value="EpsG-like"/>
</dbReference>
<dbReference type="AlphaFoldDB" id="A0A2N5NJ58"/>
<evidence type="ECO:0000313" key="2">
    <source>
        <dbReference type="EMBL" id="PLT55860.1"/>
    </source>
</evidence>
<reference evidence="2 3" key="1">
    <citation type="journal article" date="2017" name="Genome Med.">
        <title>A novel Ruminococcus gnavus clade enriched in inflammatory bowel disease patients.</title>
        <authorList>
            <person name="Hall A.B."/>
            <person name="Yassour M."/>
            <person name="Sauk J."/>
            <person name="Garner A."/>
            <person name="Jiang X."/>
            <person name="Arthur T."/>
            <person name="Lagoudas G.K."/>
            <person name="Vatanen T."/>
            <person name="Fornelos N."/>
            <person name="Wilson R."/>
            <person name="Bertha M."/>
            <person name="Cohen M."/>
            <person name="Garber J."/>
            <person name="Khalili H."/>
            <person name="Gevers D."/>
            <person name="Ananthakrishnan A.N."/>
            <person name="Kugathasan S."/>
            <person name="Lander E.S."/>
            <person name="Blainey P."/>
            <person name="Vlamakis H."/>
            <person name="Xavier R.J."/>
            <person name="Huttenhower C."/>
        </authorList>
    </citation>
    <scope>NUCLEOTIDE SEQUENCE [LARGE SCALE GENOMIC DNA]</scope>
    <source>
        <strain evidence="2 3">RJX1118</strain>
    </source>
</reference>
<evidence type="ECO:0000256" key="1">
    <source>
        <dbReference type="SAM" id="Phobius"/>
    </source>
</evidence>
<comment type="caution">
    <text evidence="2">The sequence shown here is derived from an EMBL/GenBank/DDBJ whole genome shotgun (WGS) entry which is preliminary data.</text>
</comment>
<proteinExistence type="predicted"/>
<name>A0A2N5NJ58_MEDGN</name>
<keyword evidence="1" id="KW-0812">Transmembrane</keyword>
<dbReference type="Proteomes" id="UP000234849">
    <property type="component" value="Unassembled WGS sequence"/>
</dbReference>
<keyword evidence="1" id="KW-1133">Transmembrane helix</keyword>
<organism evidence="2 3">
    <name type="scientific">Mediterraneibacter gnavus</name>
    <name type="common">Ruminococcus gnavus</name>
    <dbReference type="NCBI Taxonomy" id="33038"/>
    <lineage>
        <taxon>Bacteria</taxon>
        <taxon>Bacillati</taxon>
        <taxon>Bacillota</taxon>
        <taxon>Clostridia</taxon>
        <taxon>Lachnospirales</taxon>
        <taxon>Lachnospiraceae</taxon>
        <taxon>Mediterraneibacter</taxon>
    </lineage>
</organism>
<accession>A0A2N5NJ58</accession>
<feature type="transmembrane region" description="Helical" evidence="1">
    <location>
        <begin position="108"/>
        <end position="127"/>
    </location>
</feature>
<evidence type="ECO:0008006" key="4">
    <source>
        <dbReference type="Google" id="ProtNLM"/>
    </source>
</evidence>
<feature type="transmembrane region" description="Helical" evidence="1">
    <location>
        <begin position="341"/>
        <end position="359"/>
    </location>
</feature>
<feature type="transmembrane region" description="Helical" evidence="1">
    <location>
        <begin position="37"/>
        <end position="55"/>
    </location>
</feature>
<feature type="transmembrane region" description="Helical" evidence="1">
    <location>
        <begin position="309"/>
        <end position="329"/>
    </location>
</feature>
<feature type="transmembrane region" description="Helical" evidence="1">
    <location>
        <begin position="134"/>
        <end position="150"/>
    </location>
</feature>
<feature type="transmembrane region" description="Helical" evidence="1">
    <location>
        <begin position="156"/>
        <end position="172"/>
    </location>
</feature>
<feature type="transmembrane region" description="Helical" evidence="1">
    <location>
        <begin position="179"/>
        <end position="201"/>
    </location>
</feature>
<feature type="transmembrane region" description="Helical" evidence="1">
    <location>
        <begin position="6"/>
        <end position="25"/>
    </location>
</feature>
<evidence type="ECO:0000313" key="3">
    <source>
        <dbReference type="Proteomes" id="UP000234849"/>
    </source>
</evidence>
<keyword evidence="1" id="KW-0472">Membrane</keyword>
<feature type="transmembrane region" description="Helical" evidence="1">
    <location>
        <begin position="285"/>
        <end position="303"/>
    </location>
</feature>
<dbReference type="RefSeq" id="WP_101879492.1">
    <property type="nucleotide sequence ID" value="NZ_NIHM01000007.1"/>
</dbReference>
<protein>
    <recommendedName>
        <fullName evidence="4">EpsG family protein</fullName>
    </recommendedName>
</protein>